<gene>
    <name evidence="1" type="ORF">METZ01_LOCUS297234</name>
</gene>
<organism evidence="1">
    <name type="scientific">marine metagenome</name>
    <dbReference type="NCBI Taxonomy" id="408172"/>
    <lineage>
        <taxon>unclassified sequences</taxon>
        <taxon>metagenomes</taxon>
        <taxon>ecological metagenomes</taxon>
    </lineage>
</organism>
<dbReference type="AlphaFoldDB" id="A0A382M6T3"/>
<sequence>MKILNVFCLFAVSFFLSFSVYGQQMPERNVMSTVSCSLNDGVGMGELVRWFRANPRNPDSTNLVFIRQPLVANSTFTDNYDFRIATYYGSYDEYISQREARRGGGGSEPRVRPTPLPRDMFTCDFGALSVALVRNIPDGDPFTGDDTLLTSRLCFLNEGSNVGDAYNFVAGIAAGFSRGGDNALMQVSTRAFGPIQNATAGRAVVVSEVSSTADSMASRLDLTREGLNVAEGLENVMACNYPSLWRTHAVYRPDN</sequence>
<protein>
    <submittedName>
        <fullName evidence="1">Uncharacterized protein</fullName>
    </submittedName>
</protein>
<evidence type="ECO:0000313" key="1">
    <source>
        <dbReference type="EMBL" id="SVC44380.1"/>
    </source>
</evidence>
<name>A0A382M6T3_9ZZZZ</name>
<accession>A0A382M6T3</accession>
<dbReference type="EMBL" id="UINC01091536">
    <property type="protein sequence ID" value="SVC44380.1"/>
    <property type="molecule type" value="Genomic_DNA"/>
</dbReference>
<proteinExistence type="predicted"/>
<reference evidence="1" key="1">
    <citation type="submission" date="2018-05" db="EMBL/GenBank/DDBJ databases">
        <authorList>
            <person name="Lanie J.A."/>
            <person name="Ng W.-L."/>
            <person name="Kazmierczak K.M."/>
            <person name="Andrzejewski T.M."/>
            <person name="Davidsen T.M."/>
            <person name="Wayne K.J."/>
            <person name="Tettelin H."/>
            <person name="Glass J.I."/>
            <person name="Rusch D."/>
            <person name="Podicherti R."/>
            <person name="Tsui H.-C.T."/>
            <person name="Winkler M.E."/>
        </authorList>
    </citation>
    <scope>NUCLEOTIDE SEQUENCE</scope>
</reference>